<evidence type="ECO:0000313" key="2">
    <source>
        <dbReference type="Proteomes" id="UP001164459"/>
    </source>
</evidence>
<keyword evidence="2" id="KW-1185">Reference proteome</keyword>
<dbReference type="Proteomes" id="UP001164459">
    <property type="component" value="Chromosome"/>
</dbReference>
<name>A0ABY7HCC4_9BACT</name>
<dbReference type="Gene3D" id="1.25.40.10">
    <property type="entry name" value="Tetratricopeptide repeat domain"/>
    <property type="match status" value="3"/>
</dbReference>
<dbReference type="SMART" id="SM00028">
    <property type="entry name" value="TPR"/>
    <property type="match status" value="7"/>
</dbReference>
<accession>A0ABY7HCC4</accession>
<dbReference type="RefSeq" id="WP_269039299.1">
    <property type="nucleotide sequence ID" value="NZ_CP114040.1"/>
</dbReference>
<evidence type="ECO:0000313" key="1">
    <source>
        <dbReference type="EMBL" id="WAS96936.1"/>
    </source>
</evidence>
<gene>
    <name evidence="1" type="ORF">O0S08_12370</name>
</gene>
<organism evidence="1 2">
    <name type="scientific">Nannocystis punicea</name>
    <dbReference type="NCBI Taxonomy" id="2995304"/>
    <lineage>
        <taxon>Bacteria</taxon>
        <taxon>Pseudomonadati</taxon>
        <taxon>Myxococcota</taxon>
        <taxon>Polyangia</taxon>
        <taxon>Nannocystales</taxon>
        <taxon>Nannocystaceae</taxon>
        <taxon>Nannocystis</taxon>
    </lineage>
</organism>
<evidence type="ECO:0008006" key="3">
    <source>
        <dbReference type="Google" id="ProtNLM"/>
    </source>
</evidence>
<proteinExistence type="predicted"/>
<protein>
    <recommendedName>
        <fullName evidence="3">Tetratricopeptide repeat protein</fullName>
    </recommendedName>
</protein>
<dbReference type="InterPro" id="IPR011990">
    <property type="entry name" value="TPR-like_helical_dom_sf"/>
</dbReference>
<dbReference type="SUPFAM" id="SSF48452">
    <property type="entry name" value="TPR-like"/>
    <property type="match status" value="2"/>
</dbReference>
<reference evidence="1" key="1">
    <citation type="submission" date="2022-11" db="EMBL/GenBank/DDBJ databases">
        <title>Minimal conservation of predation-associated metabolite biosynthetic gene clusters underscores biosynthetic potential of Myxococcota including descriptions for ten novel species: Archangium lansinium sp. nov., Myxococcus landrumus sp. nov., Nannocystis bai.</title>
        <authorList>
            <person name="Ahearne A."/>
            <person name="Stevens C."/>
            <person name="Dowd S."/>
        </authorList>
    </citation>
    <scope>NUCLEOTIDE SEQUENCE</scope>
    <source>
        <strain evidence="1">Fl3</strain>
    </source>
</reference>
<dbReference type="EMBL" id="CP114040">
    <property type="protein sequence ID" value="WAS96936.1"/>
    <property type="molecule type" value="Genomic_DNA"/>
</dbReference>
<sequence>MSSISLSASGELAWKNLQTHLEWARGFWLGWIFTNHPPSGTELFTRAAELLRGEDRSSELRRPRQPEELATDAVAWLFGDATSVDGCVAVLVDGVDEAWADAWDHFLTRLNLRRDWLRQHLRGGLLLIAPAAFKPRARAAAPDLWSIRSLVFDVSAPPLTRAMAPRPALEHDEEEPVATTELPLALQAIAAAQAAGQPLAETAARLRAAAALLASSRLDEAREQLRLAVQVAPPEARAVALSTLGVIERQVGDVSAAERHFYEALAVDHREKISPRMLHAFASLLKGRGALDQALAVATRMRERARRVAAESAESPQALRVELECLRELSDIQFEMENYTAAAETDDAALALSRQLRGTLGDTSRTLRDEVRCLLGLSSIRLSLGDLPAAVTALETALALLRRVNTIVGDTSEALHDEYVALLLLAQIRSEMGDLDAAERALDQSLALLASLRTVRGTEEQLHDEAEFLDVAGELHRLKGEWAGATEALKRSVALSHRIRALSGDTPTALRNEATRLFELADLHREKEDWPAAATNFESSLDLLRRSRALTGDTRQVVSSMGLCLQSLADVYEHQGQHADAKARLEEAEALLSGAVASTPSPSLVDALAEVRRRLAAGLDSSEPSSAT</sequence>
<dbReference type="InterPro" id="IPR019734">
    <property type="entry name" value="TPR_rpt"/>
</dbReference>